<organism evidence="1">
    <name type="scientific">Siphoviridae sp. ctXZx16</name>
    <dbReference type="NCBI Taxonomy" id="2826371"/>
    <lineage>
        <taxon>Viruses</taxon>
        <taxon>Duplodnaviria</taxon>
        <taxon>Heunggongvirae</taxon>
        <taxon>Uroviricota</taxon>
        <taxon>Caudoviricetes</taxon>
    </lineage>
</organism>
<accession>A0A8S5MKM2</accession>
<sequence length="164" mass="17948">MALRYSIEQHHVCFPTKVLSERVGRTLNMVIKTDTDNGTVCGKGKYVSFDQYEVADAPTTFEGEILEQAADGNWYVEVKKIDPNAPAILIYEVPTIAENYNSKFTATSNFFNEASASRTKTVRGFVLGVTDVYELSADAFDGTPVAGKKVTIEAGSQKHKVAIA</sequence>
<proteinExistence type="predicted"/>
<reference evidence="1" key="1">
    <citation type="journal article" date="2021" name="Proc. Natl. Acad. Sci. U.S.A.">
        <title>A Catalog of Tens of Thousands of Viruses from Human Metagenomes Reveals Hidden Associations with Chronic Diseases.</title>
        <authorList>
            <person name="Tisza M.J."/>
            <person name="Buck C.B."/>
        </authorList>
    </citation>
    <scope>NUCLEOTIDE SEQUENCE</scope>
    <source>
        <strain evidence="1">CtXZx16</strain>
    </source>
</reference>
<name>A0A8S5MKM2_9CAUD</name>
<dbReference type="EMBL" id="BK014925">
    <property type="protein sequence ID" value="DAD82877.1"/>
    <property type="molecule type" value="Genomic_DNA"/>
</dbReference>
<evidence type="ECO:0000313" key="1">
    <source>
        <dbReference type="EMBL" id="DAD82877.1"/>
    </source>
</evidence>
<protein>
    <submittedName>
        <fullName evidence="1">Uncharacterized protein</fullName>
    </submittedName>
</protein>